<dbReference type="PANTHER" id="PTHR31366">
    <property type="entry name" value="UPF0739 PROTEIN C1ORF74"/>
    <property type="match status" value="1"/>
</dbReference>
<proteinExistence type="predicted"/>
<gene>
    <name evidence="2" type="primary">BnaC04g22260D</name>
    <name evidence="2" type="ORF">GSBRNA2T00075204001</name>
</gene>
<dbReference type="EMBL" id="LK032531">
    <property type="protein sequence ID" value="CDY42680.1"/>
    <property type="molecule type" value="Genomic_DNA"/>
</dbReference>
<dbReference type="InterPro" id="IPR027850">
    <property type="entry name" value="DUF4504"/>
</dbReference>
<organism evidence="2 3">
    <name type="scientific">Brassica napus</name>
    <name type="common">Rape</name>
    <dbReference type="NCBI Taxonomy" id="3708"/>
    <lineage>
        <taxon>Eukaryota</taxon>
        <taxon>Viridiplantae</taxon>
        <taxon>Streptophyta</taxon>
        <taxon>Embryophyta</taxon>
        <taxon>Tracheophyta</taxon>
        <taxon>Spermatophyta</taxon>
        <taxon>Magnoliopsida</taxon>
        <taxon>eudicotyledons</taxon>
        <taxon>Gunneridae</taxon>
        <taxon>Pentapetalae</taxon>
        <taxon>rosids</taxon>
        <taxon>malvids</taxon>
        <taxon>Brassicales</taxon>
        <taxon>Brassicaceae</taxon>
        <taxon>Brassiceae</taxon>
        <taxon>Brassica</taxon>
    </lineage>
</organism>
<evidence type="ECO:0000313" key="3">
    <source>
        <dbReference type="Proteomes" id="UP000028999"/>
    </source>
</evidence>
<protein>
    <submittedName>
        <fullName evidence="2">BnaC04g22260D protein</fullName>
    </submittedName>
</protein>
<dbReference type="Proteomes" id="UP000028999">
    <property type="component" value="Unassembled WGS sequence"/>
</dbReference>
<dbReference type="AlphaFoldDB" id="A0A078HW38"/>
<dbReference type="Pfam" id="PF14953">
    <property type="entry name" value="DUF4504"/>
    <property type="match status" value="1"/>
</dbReference>
<keyword evidence="1" id="KW-0732">Signal</keyword>
<sequence>MVARCMTYKIASPRSLLYFFLLQATLLHDVMVVIEDISEPEFFFVDLQQDPPQMVEPSKESNLGMQLTSIQKLFSSTFPLHGSNNDTTTALDEANSSQPSLFIDLSCCLQDTKVTIPTLNGYLSNVFNLYWQIWLLEYPVVYLFGTYHIEDAIYNLPTKSLRIFKVLVQRANKVTTSDLQYHHGYFADINNNVCMKITKSEYEVWAEAFLERMSSRWEECKHIWICKFPNVILKQLFFKVRAGTVRSSTMLQSKAPTYESRAPVVSTDVC</sequence>
<dbReference type="STRING" id="3708.A0A078HW38"/>
<dbReference type="Gramene" id="CDY42680">
    <property type="protein sequence ID" value="CDY42680"/>
    <property type="gene ID" value="GSBRNA2T00075204001"/>
</dbReference>
<name>A0A078HW38_BRANA</name>
<dbReference type="PaxDb" id="3708-A0A078HW38"/>
<feature type="chain" id="PRO_5001737374" evidence="1">
    <location>
        <begin position="28"/>
        <end position="270"/>
    </location>
</feature>
<evidence type="ECO:0000313" key="2">
    <source>
        <dbReference type="EMBL" id="CDY42680.1"/>
    </source>
</evidence>
<keyword evidence="3" id="KW-1185">Reference proteome</keyword>
<feature type="signal peptide" evidence="1">
    <location>
        <begin position="1"/>
        <end position="27"/>
    </location>
</feature>
<evidence type="ECO:0000256" key="1">
    <source>
        <dbReference type="SAM" id="SignalP"/>
    </source>
</evidence>
<reference evidence="2 3" key="1">
    <citation type="journal article" date="2014" name="Science">
        <title>Plant genetics. Early allopolyploid evolution in the post-Neolithic Brassica napus oilseed genome.</title>
        <authorList>
            <person name="Chalhoub B."/>
            <person name="Denoeud F."/>
            <person name="Liu S."/>
            <person name="Parkin I.A."/>
            <person name="Tang H."/>
            <person name="Wang X."/>
            <person name="Chiquet J."/>
            <person name="Belcram H."/>
            <person name="Tong C."/>
            <person name="Samans B."/>
            <person name="Correa M."/>
            <person name="Da Silva C."/>
            <person name="Just J."/>
            <person name="Falentin C."/>
            <person name="Koh C.S."/>
            <person name="Le Clainche I."/>
            <person name="Bernard M."/>
            <person name="Bento P."/>
            <person name="Noel B."/>
            <person name="Labadie K."/>
            <person name="Alberti A."/>
            <person name="Charles M."/>
            <person name="Arnaud D."/>
            <person name="Guo H."/>
            <person name="Daviaud C."/>
            <person name="Alamery S."/>
            <person name="Jabbari K."/>
            <person name="Zhao M."/>
            <person name="Edger P.P."/>
            <person name="Chelaifa H."/>
            <person name="Tack D."/>
            <person name="Lassalle G."/>
            <person name="Mestiri I."/>
            <person name="Schnel N."/>
            <person name="Le Paslier M.C."/>
            <person name="Fan G."/>
            <person name="Renault V."/>
            <person name="Bayer P.E."/>
            <person name="Golicz A.A."/>
            <person name="Manoli S."/>
            <person name="Lee T.H."/>
            <person name="Thi V.H."/>
            <person name="Chalabi S."/>
            <person name="Hu Q."/>
            <person name="Fan C."/>
            <person name="Tollenaere R."/>
            <person name="Lu Y."/>
            <person name="Battail C."/>
            <person name="Shen J."/>
            <person name="Sidebottom C.H."/>
            <person name="Wang X."/>
            <person name="Canaguier A."/>
            <person name="Chauveau A."/>
            <person name="Berard A."/>
            <person name="Deniot G."/>
            <person name="Guan M."/>
            <person name="Liu Z."/>
            <person name="Sun F."/>
            <person name="Lim Y.P."/>
            <person name="Lyons E."/>
            <person name="Town C.D."/>
            <person name="Bancroft I."/>
            <person name="Wang X."/>
            <person name="Meng J."/>
            <person name="Ma J."/>
            <person name="Pires J.C."/>
            <person name="King G.J."/>
            <person name="Brunel D."/>
            <person name="Delourme R."/>
            <person name="Renard M."/>
            <person name="Aury J.M."/>
            <person name="Adams K.L."/>
            <person name="Batley J."/>
            <person name="Snowdon R.J."/>
            <person name="Tost J."/>
            <person name="Edwards D."/>
            <person name="Zhou Y."/>
            <person name="Hua W."/>
            <person name="Sharpe A.G."/>
            <person name="Paterson A.H."/>
            <person name="Guan C."/>
            <person name="Wincker P."/>
        </authorList>
    </citation>
    <scope>NUCLEOTIDE SEQUENCE [LARGE SCALE GENOMIC DNA]</scope>
    <source>
        <strain evidence="3">cv. Darmor-bzh</strain>
    </source>
</reference>
<dbReference type="PANTHER" id="PTHR31366:SF2">
    <property type="entry name" value="UPF0739 PROTEIN C1ORF74"/>
    <property type="match status" value="1"/>
</dbReference>
<accession>A0A078HW38</accession>